<evidence type="ECO:0000313" key="6">
    <source>
        <dbReference type="EMBL" id="TQR87481.1"/>
    </source>
</evidence>
<dbReference type="InterPro" id="IPR036271">
    <property type="entry name" value="Tet_transcr_reg_TetR-rel_C_sf"/>
</dbReference>
<dbReference type="EMBL" id="VIFX01000006">
    <property type="protein sequence ID" value="TQR87481.1"/>
    <property type="molecule type" value="Genomic_DNA"/>
</dbReference>
<gene>
    <name evidence="6" type="ORF">D8S82_06800</name>
</gene>
<protein>
    <submittedName>
        <fullName evidence="6">TetR/AcrR family transcriptional regulator</fullName>
    </submittedName>
</protein>
<evidence type="ECO:0000256" key="3">
    <source>
        <dbReference type="ARBA" id="ARBA00023163"/>
    </source>
</evidence>
<keyword evidence="7" id="KW-1185">Reference proteome</keyword>
<sequence length="189" mass="20884">MARPPEFDRAEALVKALHLFWERGYERTTVRDLTEAMGISAPSLYNAFGGKKELFDEAVAAYTGSSTSVVPPALQERTARAVFAKILEIAIREYGSDTQPRGCFVISDPVLIDERLLGRVAIRARMQQACDDGDLPEDSSVEALTDYIDIVLRGLSSIARDGVDPDAMRAAADVALRAWPRPRRRTTRS</sequence>
<dbReference type="Gene3D" id="1.10.10.60">
    <property type="entry name" value="Homeodomain-like"/>
    <property type="match status" value="1"/>
</dbReference>
<dbReference type="InterPro" id="IPR023772">
    <property type="entry name" value="DNA-bd_HTH_TetR-type_CS"/>
</dbReference>
<dbReference type="PROSITE" id="PS01081">
    <property type="entry name" value="HTH_TETR_1"/>
    <property type="match status" value="1"/>
</dbReference>
<keyword evidence="1" id="KW-0805">Transcription regulation</keyword>
<dbReference type="GO" id="GO:0003677">
    <property type="term" value="F:DNA binding"/>
    <property type="evidence" value="ECO:0007669"/>
    <property type="project" value="UniProtKB-UniRule"/>
</dbReference>
<evidence type="ECO:0000256" key="1">
    <source>
        <dbReference type="ARBA" id="ARBA00023015"/>
    </source>
</evidence>
<keyword evidence="3" id="KW-0804">Transcription</keyword>
<evidence type="ECO:0000313" key="7">
    <source>
        <dbReference type="Proteomes" id="UP000315759"/>
    </source>
</evidence>
<dbReference type="RefSeq" id="WP_142551338.1">
    <property type="nucleotide sequence ID" value="NZ_VIFX01000006.1"/>
</dbReference>
<reference evidence="6 7" key="1">
    <citation type="submission" date="2018-10" db="EMBL/GenBank/DDBJ databases">
        <title>Draft genome of Mycobacterium hodleri strain B.</title>
        <authorList>
            <person name="Amande T.J."/>
            <person name="Mcgenity T.J."/>
        </authorList>
    </citation>
    <scope>NUCLEOTIDE SEQUENCE [LARGE SCALE GENOMIC DNA]</scope>
    <source>
        <strain evidence="6 7">B</strain>
    </source>
</reference>
<dbReference type="PROSITE" id="PS50977">
    <property type="entry name" value="HTH_TETR_2"/>
    <property type="match status" value="1"/>
</dbReference>
<dbReference type="SUPFAM" id="SSF46689">
    <property type="entry name" value="Homeodomain-like"/>
    <property type="match status" value="1"/>
</dbReference>
<dbReference type="AlphaFoldDB" id="A0A544W5H4"/>
<dbReference type="InterPro" id="IPR001647">
    <property type="entry name" value="HTH_TetR"/>
</dbReference>
<proteinExistence type="predicted"/>
<accession>A0A544W5H4</accession>
<organism evidence="6 7">
    <name type="scientific">Mycolicibacterium hodleri</name>
    <dbReference type="NCBI Taxonomy" id="49897"/>
    <lineage>
        <taxon>Bacteria</taxon>
        <taxon>Bacillati</taxon>
        <taxon>Actinomycetota</taxon>
        <taxon>Actinomycetes</taxon>
        <taxon>Mycobacteriales</taxon>
        <taxon>Mycobacteriaceae</taxon>
        <taxon>Mycolicibacterium</taxon>
    </lineage>
</organism>
<dbReference type="Gene3D" id="1.10.357.10">
    <property type="entry name" value="Tetracycline Repressor, domain 2"/>
    <property type="match status" value="1"/>
</dbReference>
<keyword evidence="2 4" id="KW-0238">DNA-binding</keyword>
<evidence type="ECO:0000256" key="2">
    <source>
        <dbReference type="ARBA" id="ARBA00023125"/>
    </source>
</evidence>
<comment type="caution">
    <text evidence="6">The sequence shown here is derived from an EMBL/GenBank/DDBJ whole genome shotgun (WGS) entry which is preliminary data.</text>
</comment>
<evidence type="ECO:0000259" key="5">
    <source>
        <dbReference type="PROSITE" id="PS50977"/>
    </source>
</evidence>
<dbReference type="PRINTS" id="PR00455">
    <property type="entry name" value="HTHTETR"/>
</dbReference>
<feature type="DNA-binding region" description="H-T-H motif" evidence="4">
    <location>
        <begin position="29"/>
        <end position="48"/>
    </location>
</feature>
<dbReference type="Pfam" id="PF00440">
    <property type="entry name" value="TetR_N"/>
    <property type="match status" value="1"/>
</dbReference>
<feature type="domain" description="HTH tetR-type" evidence="5">
    <location>
        <begin position="6"/>
        <end position="66"/>
    </location>
</feature>
<dbReference type="PANTHER" id="PTHR47506:SF1">
    <property type="entry name" value="HTH-TYPE TRANSCRIPTIONAL REGULATOR YJDC"/>
    <property type="match status" value="1"/>
</dbReference>
<evidence type="ECO:0000256" key="4">
    <source>
        <dbReference type="PROSITE-ProRule" id="PRU00335"/>
    </source>
</evidence>
<dbReference type="Proteomes" id="UP000315759">
    <property type="component" value="Unassembled WGS sequence"/>
</dbReference>
<name>A0A544W5H4_9MYCO</name>
<dbReference type="PANTHER" id="PTHR47506">
    <property type="entry name" value="TRANSCRIPTIONAL REGULATORY PROTEIN"/>
    <property type="match status" value="1"/>
</dbReference>
<dbReference type="InterPro" id="IPR009057">
    <property type="entry name" value="Homeodomain-like_sf"/>
</dbReference>
<dbReference type="SUPFAM" id="SSF48498">
    <property type="entry name" value="Tetracyclin repressor-like, C-terminal domain"/>
    <property type="match status" value="1"/>
</dbReference>